<dbReference type="Proteomes" id="UP000499080">
    <property type="component" value="Unassembled WGS sequence"/>
</dbReference>
<accession>A0A4Y2FDW1</accession>
<keyword evidence="3" id="KW-1185">Reference proteome</keyword>
<dbReference type="EMBL" id="BGPR01000905">
    <property type="protein sequence ID" value="GBM39713.1"/>
    <property type="molecule type" value="Genomic_DNA"/>
</dbReference>
<name>A0A4Y2FDW1_ARAVE</name>
<dbReference type="OrthoDB" id="616263at2759"/>
<comment type="caution">
    <text evidence="2">The sequence shown here is derived from an EMBL/GenBank/DDBJ whole genome shotgun (WGS) entry which is preliminary data.</text>
</comment>
<gene>
    <name evidence="2" type="ORF">AVEN_47518_1</name>
</gene>
<sequence>MPGHLRRMSSRWPSDYFLFPKLKEHLFGTKSSSDSDVKTVTENRLSEQGRDFYQAGLNQSDLRSDKCLNRFDSDSNSNSCNRNTRALLGKPLEKHQGSHPKKGFPPKEIRVPPKSVVTNCDREDEDK</sequence>
<evidence type="ECO:0000256" key="1">
    <source>
        <dbReference type="SAM" id="MobiDB-lite"/>
    </source>
</evidence>
<reference evidence="2 3" key="1">
    <citation type="journal article" date="2019" name="Sci. Rep.">
        <title>Orb-weaving spider Araneus ventricosus genome elucidates the spidroin gene catalogue.</title>
        <authorList>
            <person name="Kono N."/>
            <person name="Nakamura H."/>
            <person name="Ohtoshi R."/>
            <person name="Moran D.A.P."/>
            <person name="Shinohara A."/>
            <person name="Yoshida Y."/>
            <person name="Fujiwara M."/>
            <person name="Mori M."/>
            <person name="Tomita M."/>
            <person name="Arakawa K."/>
        </authorList>
    </citation>
    <scope>NUCLEOTIDE SEQUENCE [LARGE SCALE GENOMIC DNA]</scope>
</reference>
<evidence type="ECO:0000313" key="3">
    <source>
        <dbReference type="Proteomes" id="UP000499080"/>
    </source>
</evidence>
<protein>
    <submittedName>
        <fullName evidence="2">Uncharacterized protein</fullName>
    </submittedName>
</protein>
<feature type="region of interest" description="Disordered" evidence="1">
    <location>
        <begin position="73"/>
        <end position="127"/>
    </location>
</feature>
<dbReference type="AlphaFoldDB" id="A0A4Y2FDW1"/>
<feature type="compositionally biased region" description="Low complexity" evidence="1">
    <location>
        <begin position="74"/>
        <end position="83"/>
    </location>
</feature>
<evidence type="ECO:0000313" key="2">
    <source>
        <dbReference type="EMBL" id="GBM39713.1"/>
    </source>
</evidence>
<proteinExistence type="predicted"/>
<organism evidence="2 3">
    <name type="scientific">Araneus ventricosus</name>
    <name type="common">Orbweaver spider</name>
    <name type="synonym">Epeira ventricosa</name>
    <dbReference type="NCBI Taxonomy" id="182803"/>
    <lineage>
        <taxon>Eukaryota</taxon>
        <taxon>Metazoa</taxon>
        <taxon>Ecdysozoa</taxon>
        <taxon>Arthropoda</taxon>
        <taxon>Chelicerata</taxon>
        <taxon>Arachnida</taxon>
        <taxon>Araneae</taxon>
        <taxon>Araneomorphae</taxon>
        <taxon>Entelegynae</taxon>
        <taxon>Araneoidea</taxon>
        <taxon>Araneidae</taxon>
        <taxon>Araneus</taxon>
    </lineage>
</organism>